<dbReference type="OrthoDB" id="108535at2"/>
<keyword evidence="1" id="KW-0802">TPR repeat</keyword>
<dbReference type="EMBL" id="LT629690">
    <property type="protein sequence ID" value="SDF54586.1"/>
    <property type="molecule type" value="Genomic_DNA"/>
</dbReference>
<name>A0A1G7LYW0_9BACT</name>
<feature type="chain" id="PRO_5009241853" evidence="2">
    <location>
        <begin position="26"/>
        <end position="524"/>
    </location>
</feature>
<gene>
    <name evidence="3" type="ORF">SAMN05444167_2654</name>
</gene>
<feature type="repeat" description="TPR" evidence="1">
    <location>
        <begin position="406"/>
        <end position="439"/>
    </location>
</feature>
<keyword evidence="4" id="KW-1185">Reference proteome</keyword>
<evidence type="ECO:0000313" key="4">
    <source>
        <dbReference type="Proteomes" id="UP000182427"/>
    </source>
</evidence>
<dbReference type="Pfam" id="PF13432">
    <property type="entry name" value="TPR_16"/>
    <property type="match status" value="1"/>
</dbReference>
<dbReference type="InterPro" id="IPR019734">
    <property type="entry name" value="TPR_rpt"/>
</dbReference>
<dbReference type="Gene3D" id="1.25.40.10">
    <property type="entry name" value="Tetratricopeptide repeat domain"/>
    <property type="match status" value="3"/>
</dbReference>
<dbReference type="InterPro" id="IPR044650">
    <property type="entry name" value="SRFR1-like"/>
</dbReference>
<protein>
    <submittedName>
        <fullName evidence="3">Tetratricopeptide repeat-containing protein</fullName>
    </submittedName>
</protein>
<dbReference type="PANTHER" id="PTHR44749">
    <property type="entry name" value="SUPPRESSOR OF RPS4-RLD 1"/>
    <property type="match status" value="1"/>
</dbReference>
<feature type="repeat" description="TPR" evidence="1">
    <location>
        <begin position="314"/>
        <end position="347"/>
    </location>
</feature>
<dbReference type="PROSITE" id="PS50005">
    <property type="entry name" value="TPR"/>
    <property type="match status" value="2"/>
</dbReference>
<dbReference type="Pfam" id="PF14559">
    <property type="entry name" value="TPR_19"/>
    <property type="match status" value="2"/>
</dbReference>
<evidence type="ECO:0000256" key="1">
    <source>
        <dbReference type="PROSITE-ProRule" id="PRU00339"/>
    </source>
</evidence>
<dbReference type="SMART" id="SM00028">
    <property type="entry name" value="TPR"/>
    <property type="match status" value="4"/>
</dbReference>
<feature type="signal peptide" evidence="2">
    <location>
        <begin position="1"/>
        <end position="25"/>
    </location>
</feature>
<dbReference type="Gene3D" id="3.40.50.10610">
    <property type="entry name" value="ABC-type transport auxiliary lipoprotein component"/>
    <property type="match status" value="1"/>
</dbReference>
<organism evidence="3 4">
    <name type="scientific">Terriglobus roseus</name>
    <dbReference type="NCBI Taxonomy" id="392734"/>
    <lineage>
        <taxon>Bacteria</taxon>
        <taxon>Pseudomonadati</taxon>
        <taxon>Acidobacteriota</taxon>
        <taxon>Terriglobia</taxon>
        <taxon>Terriglobales</taxon>
        <taxon>Acidobacteriaceae</taxon>
        <taxon>Terriglobus</taxon>
    </lineage>
</organism>
<dbReference type="SUPFAM" id="SSF48452">
    <property type="entry name" value="TPR-like"/>
    <property type="match status" value="1"/>
</dbReference>
<accession>A0A1G7LYW0</accession>
<sequence length="524" mass="56135">MRLTSFSRIAVVAVATVVPAFSAQAQEEAGGRVVLVLPFDNRSGQANLDWIGESFANTLNARLQSAGFLTITRDDRVYALDHLGLPEGFRPSRATTIRIAQTLDAQFVVVGNFTVADGTVTANAQVLAVNKLNMTAPLEQSAGLPRLLDVENNLAWLVARTMDPKLNVSQTTFEAASAGLKLDAYESYIRGLTAPTADERLNRLKTAVQLAPNNTEALLALGKMQYTRGDYEAAAATLGKIPTSDPLALEAGFYRGLALFNNAKYAEAEGAFATVSTKLPLPEVVNNQGVAMARQHKDGIGQLTRASQADPQDADYHFNLAVSYRRKGDNVHAKEQIDQAVKIRPNEAEAKQLQAVLGGTQQAPAGFDPQERIRRTYSEAAFRQAAFQLDLIRAAHLASLPADQQAAAYTQAGQDYLNQGLVLEAEREFQSALQADPKSSEAHVGLAMVRERSGNADDARKEAQASLNAKPNAAAYLVMARLDISANNNVAAASDVGNALRLEPQNGSALAMKNLLAGRGVSLP</sequence>
<dbReference type="GO" id="GO:0045892">
    <property type="term" value="P:negative regulation of DNA-templated transcription"/>
    <property type="evidence" value="ECO:0007669"/>
    <property type="project" value="InterPro"/>
</dbReference>
<proteinExistence type="predicted"/>
<dbReference type="PANTHER" id="PTHR44749:SF1">
    <property type="entry name" value="TETRATRICOPEPTIDE-LIKE HELICAL DOMAIN-CONTAINING PROTEIN"/>
    <property type="match status" value="1"/>
</dbReference>
<dbReference type="RefSeq" id="WP_083345559.1">
    <property type="nucleotide sequence ID" value="NZ_LT629690.1"/>
</dbReference>
<keyword evidence="2" id="KW-0732">Signal</keyword>
<evidence type="ECO:0000313" key="3">
    <source>
        <dbReference type="EMBL" id="SDF54586.1"/>
    </source>
</evidence>
<reference evidence="3 4" key="1">
    <citation type="submission" date="2016-10" db="EMBL/GenBank/DDBJ databases">
        <authorList>
            <person name="de Groot N.N."/>
        </authorList>
    </citation>
    <scope>NUCLEOTIDE SEQUENCE [LARGE SCALE GENOMIC DNA]</scope>
    <source>
        <strain evidence="3 4">GAS232</strain>
    </source>
</reference>
<dbReference type="AlphaFoldDB" id="A0A1G7LYW0"/>
<dbReference type="Proteomes" id="UP000182427">
    <property type="component" value="Chromosome I"/>
</dbReference>
<dbReference type="InterPro" id="IPR011990">
    <property type="entry name" value="TPR-like_helical_dom_sf"/>
</dbReference>
<evidence type="ECO:0000256" key="2">
    <source>
        <dbReference type="SAM" id="SignalP"/>
    </source>
</evidence>